<protein>
    <submittedName>
        <fullName evidence="1">Uncharacterized protein</fullName>
    </submittedName>
</protein>
<name>A0ACC8EPS5_9PEZI</name>
<accession>A0ACC8EPS5</accession>
<proteinExistence type="predicted"/>
<gene>
    <name evidence="1" type="ORF">K441DRAFT_314634</name>
</gene>
<organism evidence="1 2">
    <name type="scientific">Cenococcum geophilum 1.58</name>
    <dbReference type="NCBI Taxonomy" id="794803"/>
    <lineage>
        <taxon>Eukaryota</taxon>
        <taxon>Fungi</taxon>
        <taxon>Dikarya</taxon>
        <taxon>Ascomycota</taxon>
        <taxon>Pezizomycotina</taxon>
        <taxon>Dothideomycetes</taxon>
        <taxon>Pleosporomycetidae</taxon>
        <taxon>Gloniales</taxon>
        <taxon>Gloniaceae</taxon>
        <taxon>Cenococcum</taxon>
    </lineage>
</organism>
<evidence type="ECO:0000313" key="2">
    <source>
        <dbReference type="Proteomes" id="UP000250078"/>
    </source>
</evidence>
<sequence length="92" mass="10552">MILQRPHHSTSLICYFSSGKRWEKVKVPNTGSYVSVTAKVVSRTTKENRLALFSTPVSFTGFDPINFVKATKPLEWSRRISNTFKEDPLFRS</sequence>
<evidence type="ECO:0000313" key="1">
    <source>
        <dbReference type="EMBL" id="OCK88310.1"/>
    </source>
</evidence>
<reference evidence="1 2" key="1">
    <citation type="journal article" date="2016" name="Nat. Commun.">
        <title>Ectomycorrhizal ecology is imprinted in the genome of the dominant symbiotic fungus Cenococcum geophilum.</title>
        <authorList>
            <consortium name="DOE Joint Genome Institute"/>
            <person name="Peter M."/>
            <person name="Kohler A."/>
            <person name="Ohm R.A."/>
            <person name="Kuo A."/>
            <person name="Krutzmann J."/>
            <person name="Morin E."/>
            <person name="Arend M."/>
            <person name="Barry K.W."/>
            <person name="Binder M."/>
            <person name="Choi C."/>
            <person name="Clum A."/>
            <person name="Copeland A."/>
            <person name="Grisel N."/>
            <person name="Haridas S."/>
            <person name="Kipfer T."/>
            <person name="LaButti K."/>
            <person name="Lindquist E."/>
            <person name="Lipzen A."/>
            <person name="Maire R."/>
            <person name="Meier B."/>
            <person name="Mihaltcheva S."/>
            <person name="Molinier V."/>
            <person name="Murat C."/>
            <person name="Poggeler S."/>
            <person name="Quandt C.A."/>
            <person name="Sperisen C."/>
            <person name="Tritt A."/>
            <person name="Tisserant E."/>
            <person name="Crous P.W."/>
            <person name="Henrissat B."/>
            <person name="Nehls U."/>
            <person name="Egli S."/>
            <person name="Spatafora J.W."/>
            <person name="Grigoriev I.V."/>
            <person name="Martin F.M."/>
        </authorList>
    </citation>
    <scope>NUCLEOTIDE SEQUENCE [LARGE SCALE GENOMIC DNA]</scope>
    <source>
        <strain evidence="1 2">1.58</strain>
    </source>
</reference>
<dbReference type="EMBL" id="KV748244">
    <property type="protein sequence ID" value="OCK88310.1"/>
    <property type="molecule type" value="Genomic_DNA"/>
</dbReference>
<dbReference type="Proteomes" id="UP000250078">
    <property type="component" value="Unassembled WGS sequence"/>
</dbReference>
<keyword evidence="2" id="KW-1185">Reference proteome</keyword>